<comment type="caution">
    <text evidence="4">The sequence shown here is derived from an EMBL/GenBank/DDBJ whole genome shotgun (WGS) entry which is preliminary data.</text>
</comment>
<evidence type="ECO:0000256" key="2">
    <source>
        <dbReference type="ARBA" id="ARBA00023002"/>
    </source>
</evidence>
<keyword evidence="5" id="KW-1185">Reference proteome</keyword>
<evidence type="ECO:0000313" key="4">
    <source>
        <dbReference type="EMBL" id="NYZ22659.1"/>
    </source>
</evidence>
<dbReference type="EMBL" id="JABFDB010000021">
    <property type="protein sequence ID" value="NYZ22659.1"/>
    <property type="molecule type" value="Genomic_DNA"/>
</dbReference>
<dbReference type="RefSeq" id="WP_180284440.1">
    <property type="nucleotide sequence ID" value="NZ_JABFDB010000021.1"/>
</dbReference>
<dbReference type="Proteomes" id="UP000584642">
    <property type="component" value="Unassembled WGS sequence"/>
</dbReference>
<gene>
    <name evidence="4" type="ORF">HND93_23355</name>
</gene>
<dbReference type="PANTHER" id="PTHR44196:SF1">
    <property type="entry name" value="DEHYDROGENASE_REDUCTASE SDR FAMILY MEMBER 7B"/>
    <property type="match status" value="1"/>
</dbReference>
<keyword evidence="2" id="KW-0560">Oxidoreductase</keyword>
<dbReference type="InterPro" id="IPR020904">
    <property type="entry name" value="Sc_DH/Rdtase_CS"/>
</dbReference>
<dbReference type="InterPro" id="IPR036291">
    <property type="entry name" value="NAD(P)-bd_dom_sf"/>
</dbReference>
<accession>A0ABX2TET4</accession>
<dbReference type="SUPFAM" id="SSF51735">
    <property type="entry name" value="NAD(P)-binding Rossmann-fold domains"/>
    <property type="match status" value="1"/>
</dbReference>
<evidence type="ECO:0000256" key="3">
    <source>
        <dbReference type="RuleBase" id="RU000363"/>
    </source>
</evidence>
<sequence length="253" mass="26578">MREPGSIVITGASSGIGESLARLYAARGIALALTGRDRDRLEAVAAACRGQGAAVTAAVIDVTDREGMAEWLLGVDQAAPVDLLIANAGVSAGTGRAGETEEQARFIFDVNLTGVLNSIHPLLPAMRQRRRGQIAIVSSLAGFRGMPGAPAYSASKAAVRVYGEALRGELAADGVEVSVVCPGFVRSRMTARNPFPMPFLMDGETAARIIRSRLARNRGRIAFPWPTAAAVWLLAALPPGLTDRLLRAAPKKP</sequence>
<evidence type="ECO:0000256" key="1">
    <source>
        <dbReference type="ARBA" id="ARBA00006484"/>
    </source>
</evidence>
<protein>
    <submittedName>
        <fullName evidence="4">SDR family NAD(P)-dependent oxidoreductase</fullName>
    </submittedName>
</protein>
<dbReference type="PANTHER" id="PTHR44196">
    <property type="entry name" value="DEHYDROGENASE/REDUCTASE SDR FAMILY MEMBER 7B"/>
    <property type="match status" value="1"/>
</dbReference>
<reference evidence="4 5" key="1">
    <citation type="submission" date="2020-05" db="EMBL/GenBank/DDBJ databases">
        <title>Azospirillum oleiclasticum sp. nov, a nitrogen-fixing and heavy crude oil-emulsifying bacterium isolated from the crude oil of Yumen Oilfield.</title>
        <authorList>
            <person name="Wu D."/>
            <person name="Cai M."/>
            <person name="Zhang X."/>
        </authorList>
    </citation>
    <scope>NUCLEOTIDE SEQUENCE [LARGE SCALE GENOMIC DNA]</scope>
    <source>
        <strain evidence="4 5">ROY-1-1-2</strain>
    </source>
</reference>
<dbReference type="Pfam" id="PF00106">
    <property type="entry name" value="adh_short"/>
    <property type="match status" value="1"/>
</dbReference>
<dbReference type="InterPro" id="IPR002347">
    <property type="entry name" value="SDR_fam"/>
</dbReference>
<organism evidence="4 5">
    <name type="scientific">Azospirillum oleiclasticum</name>
    <dbReference type="NCBI Taxonomy" id="2735135"/>
    <lineage>
        <taxon>Bacteria</taxon>
        <taxon>Pseudomonadati</taxon>
        <taxon>Pseudomonadota</taxon>
        <taxon>Alphaproteobacteria</taxon>
        <taxon>Rhodospirillales</taxon>
        <taxon>Azospirillaceae</taxon>
        <taxon>Azospirillum</taxon>
    </lineage>
</organism>
<name>A0ABX2TET4_9PROT</name>
<dbReference type="PROSITE" id="PS00061">
    <property type="entry name" value="ADH_SHORT"/>
    <property type="match status" value="1"/>
</dbReference>
<dbReference type="PRINTS" id="PR00081">
    <property type="entry name" value="GDHRDH"/>
</dbReference>
<dbReference type="PRINTS" id="PR00080">
    <property type="entry name" value="SDRFAMILY"/>
</dbReference>
<evidence type="ECO:0000313" key="5">
    <source>
        <dbReference type="Proteomes" id="UP000584642"/>
    </source>
</evidence>
<comment type="similarity">
    <text evidence="1 3">Belongs to the short-chain dehydrogenases/reductases (SDR) family.</text>
</comment>
<proteinExistence type="inferred from homology"/>
<dbReference type="Gene3D" id="3.40.50.720">
    <property type="entry name" value="NAD(P)-binding Rossmann-like Domain"/>
    <property type="match status" value="1"/>
</dbReference>